<dbReference type="EMBL" id="CP117826">
    <property type="protein sequence ID" value="XCC62199.1"/>
    <property type="molecule type" value="Genomic_DNA"/>
</dbReference>
<dbReference type="InterPro" id="IPR037401">
    <property type="entry name" value="SnoaL-like"/>
</dbReference>
<evidence type="ECO:0000313" key="2">
    <source>
        <dbReference type="EMBL" id="XCC62199.1"/>
    </source>
</evidence>
<name>A0AAU8A8Q1_9FIRM</name>
<protein>
    <submittedName>
        <fullName evidence="2">Nuclear transport factor 2 family protein</fullName>
    </submittedName>
</protein>
<reference evidence="2" key="1">
    <citation type="submission" date="2023-02" db="EMBL/GenBank/DDBJ databases">
        <title>Gut commensal Christensenella minuta modulates host metabolism via a new class of secondary bile acids.</title>
        <authorList>
            <person name="Liu C."/>
        </authorList>
    </citation>
    <scope>NUCLEOTIDE SEQUENCE</scope>
    <source>
        <strain evidence="2">CA70</strain>
    </source>
</reference>
<dbReference type="RefSeq" id="WP_079545559.1">
    <property type="nucleotide sequence ID" value="NZ_CP117826.1"/>
</dbReference>
<gene>
    <name evidence="2" type="ORF">PUP29_11795</name>
</gene>
<evidence type="ECO:0000259" key="1">
    <source>
        <dbReference type="Pfam" id="PF13577"/>
    </source>
</evidence>
<accession>A0AAU8A8Q1</accession>
<dbReference type="AlphaFoldDB" id="A0AAU8A8Q1"/>
<dbReference type="InterPro" id="IPR032710">
    <property type="entry name" value="NTF2-like_dom_sf"/>
</dbReference>
<proteinExistence type="predicted"/>
<dbReference type="Pfam" id="PF13577">
    <property type="entry name" value="SnoaL_4"/>
    <property type="match status" value="1"/>
</dbReference>
<organism evidence="2">
    <name type="scientific">Christensenella massiliensis</name>
    <dbReference type="NCBI Taxonomy" id="1805714"/>
    <lineage>
        <taxon>Bacteria</taxon>
        <taxon>Bacillati</taxon>
        <taxon>Bacillota</taxon>
        <taxon>Clostridia</taxon>
        <taxon>Christensenellales</taxon>
        <taxon>Christensenellaceae</taxon>
        <taxon>Christensenella</taxon>
    </lineage>
</organism>
<sequence>MERLEQTIKKLWIIQECRNQMARYEYLHSAKKHAETYELFALSRNDCWIENYDLGFFYGPESVRRFFVEFHENMDGEDIRGSFCEHSLTTEVIVVADDLRTAKACWMSPGCETRREPGTGKLTSYWVWVKYAVDFIEENGTWKFWHFTIFSDFCSDYYTSWVDMEYTTPATPDMLAPDSKPAMALAYTNQTEPQLWPVPPIPYKTYDGNTMTPRKEK</sequence>
<dbReference type="SUPFAM" id="SSF54427">
    <property type="entry name" value="NTF2-like"/>
    <property type="match status" value="1"/>
</dbReference>
<feature type="domain" description="SnoaL-like" evidence="1">
    <location>
        <begin position="11"/>
        <end position="147"/>
    </location>
</feature>
<dbReference type="Gene3D" id="3.10.450.50">
    <property type="match status" value="1"/>
</dbReference>